<organism evidence="2 3">
    <name type="scientific">Demequina muriae</name>
    <dbReference type="NCBI Taxonomy" id="3051664"/>
    <lineage>
        <taxon>Bacteria</taxon>
        <taxon>Bacillati</taxon>
        <taxon>Actinomycetota</taxon>
        <taxon>Actinomycetes</taxon>
        <taxon>Micrococcales</taxon>
        <taxon>Demequinaceae</taxon>
        <taxon>Demequina</taxon>
    </lineage>
</organism>
<sequence>MPVTVSAPQVTALRRYPVKSMGGEALATVELDPRGLVGDRGYAVRDAEARLASGKNTKRLVRRDGIFAYSARTADAGVEVSGPSGTWVVGDPALDRALSLDLSAAVTVAPEDDVPHFDDGSVSLIGTATLEWCARELGADADARRLRPNIVVATSEPFEEEGWSGDVRIGEVVLRPTGRIERCRTIDLAQDGVETRTRWLKPLGDQRDMRVAIYLDVVTPGRIAVGDVVALP</sequence>
<dbReference type="InterPro" id="IPR005302">
    <property type="entry name" value="MoCF_Sase_C"/>
</dbReference>
<keyword evidence="3" id="KW-1185">Reference proteome</keyword>
<accession>A0ABT8GG98</accession>
<name>A0ABT8GG98_9MICO</name>
<dbReference type="InterPro" id="IPR005303">
    <property type="entry name" value="MOCOS_middle"/>
</dbReference>
<dbReference type="RefSeq" id="WP_301141849.1">
    <property type="nucleotide sequence ID" value="NZ_JAUHQA010000001.1"/>
</dbReference>
<evidence type="ECO:0000259" key="1">
    <source>
        <dbReference type="PROSITE" id="PS51340"/>
    </source>
</evidence>
<dbReference type="Pfam" id="PF03476">
    <property type="entry name" value="MOSC_N"/>
    <property type="match status" value="1"/>
</dbReference>
<evidence type="ECO:0000313" key="3">
    <source>
        <dbReference type="Proteomes" id="UP001172708"/>
    </source>
</evidence>
<feature type="domain" description="MOSC" evidence="1">
    <location>
        <begin position="95"/>
        <end position="232"/>
    </location>
</feature>
<evidence type="ECO:0000313" key="2">
    <source>
        <dbReference type="EMBL" id="MDN4480453.1"/>
    </source>
</evidence>
<dbReference type="SUPFAM" id="SSF50800">
    <property type="entry name" value="PK beta-barrel domain-like"/>
    <property type="match status" value="1"/>
</dbReference>
<proteinExistence type="predicted"/>
<dbReference type="Gene3D" id="2.40.33.20">
    <property type="entry name" value="PK beta-barrel domain-like"/>
    <property type="match status" value="1"/>
</dbReference>
<dbReference type="InterPro" id="IPR011037">
    <property type="entry name" value="Pyrv_Knase-like_insert_dom_sf"/>
</dbReference>
<dbReference type="Proteomes" id="UP001172708">
    <property type="component" value="Unassembled WGS sequence"/>
</dbReference>
<dbReference type="EMBL" id="JAUHQA010000001">
    <property type="protein sequence ID" value="MDN4480453.1"/>
    <property type="molecule type" value="Genomic_DNA"/>
</dbReference>
<reference evidence="2" key="1">
    <citation type="submission" date="2023-06" db="EMBL/GenBank/DDBJ databases">
        <title>Egi l300058.</title>
        <authorList>
            <person name="Gao L."/>
            <person name="Fang B.-Z."/>
            <person name="Li W.-J."/>
        </authorList>
    </citation>
    <scope>NUCLEOTIDE SEQUENCE</scope>
    <source>
        <strain evidence="2">EGI L300058</strain>
    </source>
</reference>
<protein>
    <submittedName>
        <fullName evidence="2">MOSC domain-containing protein</fullName>
    </submittedName>
</protein>
<dbReference type="PROSITE" id="PS51340">
    <property type="entry name" value="MOSC"/>
    <property type="match status" value="1"/>
</dbReference>
<gene>
    <name evidence="2" type="ORF">QQX02_05900</name>
</gene>
<comment type="caution">
    <text evidence="2">The sequence shown here is derived from an EMBL/GenBank/DDBJ whole genome shotgun (WGS) entry which is preliminary data.</text>
</comment>
<dbReference type="Pfam" id="PF03473">
    <property type="entry name" value="MOSC"/>
    <property type="match status" value="1"/>
</dbReference>